<gene>
    <name evidence="3" type="ORF">E5986_01220</name>
</gene>
<evidence type="ECO:0000313" key="3">
    <source>
        <dbReference type="EMBL" id="THG38939.1"/>
    </source>
</evidence>
<feature type="signal peptide" evidence="2">
    <location>
        <begin position="1"/>
        <end position="25"/>
    </location>
</feature>
<dbReference type="EMBL" id="SSTJ01000001">
    <property type="protein sequence ID" value="THG38939.1"/>
    <property type="molecule type" value="Genomic_DNA"/>
</dbReference>
<proteinExistence type="predicted"/>
<name>A0A4S4G5J0_9ACTN</name>
<evidence type="ECO:0000313" key="4">
    <source>
        <dbReference type="Proteomes" id="UP000308978"/>
    </source>
</evidence>
<comment type="caution">
    <text evidence="3">The sequence shown here is derived from an EMBL/GenBank/DDBJ whole genome shotgun (WGS) entry which is preliminary data.</text>
</comment>
<reference evidence="3 4" key="1">
    <citation type="submission" date="2019-04" db="EMBL/GenBank/DDBJ databases">
        <title>Microbes associate with the intestines of laboratory mice.</title>
        <authorList>
            <person name="Navarre W."/>
            <person name="Wong E."/>
            <person name="Huang K.C."/>
            <person name="Tropini C."/>
            <person name="Ng K."/>
            <person name="Yu B."/>
        </authorList>
    </citation>
    <scope>NUCLEOTIDE SEQUENCE [LARGE SCALE GENOMIC DNA]</scope>
    <source>
        <strain evidence="3 4">NM80_B27</strain>
    </source>
</reference>
<accession>A0A4S4G5J0</accession>
<dbReference type="AlphaFoldDB" id="A0A4S4G5J0"/>
<dbReference type="RefSeq" id="WP_136432607.1">
    <property type="nucleotide sequence ID" value="NZ_CAQMYJ010000002.1"/>
</dbReference>
<evidence type="ECO:0008006" key="5">
    <source>
        <dbReference type="Google" id="ProtNLM"/>
    </source>
</evidence>
<organism evidence="3 4">
    <name type="scientific">Adlercreutzia caecimuris</name>
    <dbReference type="NCBI Taxonomy" id="671266"/>
    <lineage>
        <taxon>Bacteria</taxon>
        <taxon>Bacillati</taxon>
        <taxon>Actinomycetota</taxon>
        <taxon>Coriobacteriia</taxon>
        <taxon>Eggerthellales</taxon>
        <taxon>Eggerthellaceae</taxon>
        <taxon>Adlercreutzia</taxon>
    </lineage>
</organism>
<sequence length="166" mass="16665">MKLKAKIFAAAVCAVALCVALAGCAGGGTAGSADNSANFQGTWVLSGGNADGQELTAESIEAMEQMGLHVYIQMNEGGSAVVSLFGSDYDGTWEAKDATTVALTFEGDTADAVLEGDELVLSVEGDSLKFKKGELPADADATAGADADAAAAEAGQGQEQQPEPEA</sequence>
<evidence type="ECO:0000256" key="1">
    <source>
        <dbReference type="SAM" id="MobiDB-lite"/>
    </source>
</evidence>
<feature type="region of interest" description="Disordered" evidence="1">
    <location>
        <begin position="139"/>
        <end position="166"/>
    </location>
</feature>
<keyword evidence="2" id="KW-0732">Signal</keyword>
<dbReference type="PROSITE" id="PS51257">
    <property type="entry name" value="PROKAR_LIPOPROTEIN"/>
    <property type="match status" value="1"/>
</dbReference>
<dbReference type="Proteomes" id="UP000308978">
    <property type="component" value="Unassembled WGS sequence"/>
</dbReference>
<feature type="chain" id="PRO_5038557073" description="Lipocalin-like domain-containing protein" evidence="2">
    <location>
        <begin position="26"/>
        <end position="166"/>
    </location>
</feature>
<protein>
    <recommendedName>
        <fullName evidence="5">Lipocalin-like domain-containing protein</fullName>
    </recommendedName>
</protein>
<evidence type="ECO:0000256" key="2">
    <source>
        <dbReference type="SAM" id="SignalP"/>
    </source>
</evidence>